<dbReference type="GO" id="GO:0008270">
    <property type="term" value="F:zinc ion binding"/>
    <property type="evidence" value="ECO:0007669"/>
    <property type="project" value="UniProtKB-KW"/>
</dbReference>
<evidence type="ECO:0000313" key="5">
    <source>
        <dbReference type="EMBL" id="KAL3667151.1"/>
    </source>
</evidence>
<dbReference type="InterPro" id="IPR001841">
    <property type="entry name" value="Znf_RING"/>
</dbReference>
<keyword evidence="6" id="KW-1185">Reference proteome</keyword>
<dbReference type="AlphaFoldDB" id="A0ABD3FN36"/>
<keyword evidence="1" id="KW-0863">Zinc-finger</keyword>
<feature type="compositionally biased region" description="Polar residues" evidence="3">
    <location>
        <begin position="494"/>
        <end position="519"/>
    </location>
</feature>
<dbReference type="EMBL" id="JBIMZQ010000015">
    <property type="protein sequence ID" value="KAL3667151.1"/>
    <property type="molecule type" value="Genomic_DNA"/>
</dbReference>
<protein>
    <recommendedName>
        <fullName evidence="4">RING-type domain-containing protein</fullName>
    </recommendedName>
</protein>
<reference evidence="5 6" key="1">
    <citation type="submission" date="2024-09" db="EMBL/GenBank/DDBJ databases">
        <title>Genome sequencing and assembly of Phytophthora oleae, isolate VK10A, causative agent of rot of olive drupes.</title>
        <authorList>
            <person name="Conti Taguali S."/>
            <person name="Riolo M."/>
            <person name="La Spada F."/>
            <person name="Cacciola S.O."/>
            <person name="Dionisio G."/>
        </authorList>
    </citation>
    <scope>NUCLEOTIDE SEQUENCE [LARGE SCALE GENOMIC DNA]</scope>
    <source>
        <strain evidence="5 6">VK10A</strain>
    </source>
</reference>
<gene>
    <name evidence="5" type="ORF">V7S43_008090</name>
</gene>
<keyword evidence="2" id="KW-0175">Coiled coil</keyword>
<feature type="coiled-coil region" evidence="2">
    <location>
        <begin position="97"/>
        <end position="124"/>
    </location>
</feature>
<organism evidence="5 6">
    <name type="scientific">Phytophthora oleae</name>
    <dbReference type="NCBI Taxonomy" id="2107226"/>
    <lineage>
        <taxon>Eukaryota</taxon>
        <taxon>Sar</taxon>
        <taxon>Stramenopiles</taxon>
        <taxon>Oomycota</taxon>
        <taxon>Peronosporomycetes</taxon>
        <taxon>Peronosporales</taxon>
        <taxon>Peronosporaceae</taxon>
        <taxon>Phytophthora</taxon>
    </lineage>
</organism>
<evidence type="ECO:0000256" key="3">
    <source>
        <dbReference type="SAM" id="MobiDB-lite"/>
    </source>
</evidence>
<evidence type="ECO:0000256" key="2">
    <source>
        <dbReference type="SAM" id="Coils"/>
    </source>
</evidence>
<dbReference type="PROSITE" id="PS50089">
    <property type="entry name" value="ZF_RING_2"/>
    <property type="match status" value="1"/>
</dbReference>
<dbReference type="Proteomes" id="UP001632037">
    <property type="component" value="Unassembled WGS sequence"/>
</dbReference>
<dbReference type="SUPFAM" id="SSF57850">
    <property type="entry name" value="RING/U-box"/>
    <property type="match status" value="1"/>
</dbReference>
<name>A0ABD3FN36_9STRA</name>
<dbReference type="Gene3D" id="3.30.40.10">
    <property type="entry name" value="Zinc/RING finger domain, C3HC4 (zinc finger)"/>
    <property type="match status" value="1"/>
</dbReference>
<evidence type="ECO:0000256" key="1">
    <source>
        <dbReference type="PROSITE-ProRule" id="PRU00175"/>
    </source>
</evidence>
<feature type="compositionally biased region" description="Basic and acidic residues" evidence="3">
    <location>
        <begin position="562"/>
        <end position="571"/>
    </location>
</feature>
<keyword evidence="1" id="KW-0862">Zinc</keyword>
<feature type="compositionally biased region" description="Basic residues" evidence="3">
    <location>
        <begin position="477"/>
        <end position="487"/>
    </location>
</feature>
<proteinExistence type="predicted"/>
<feature type="compositionally biased region" description="Basic residues" evidence="3">
    <location>
        <begin position="572"/>
        <end position="581"/>
    </location>
</feature>
<accession>A0ABD3FN36</accession>
<dbReference type="CDD" id="cd16449">
    <property type="entry name" value="RING-HC"/>
    <property type="match status" value="1"/>
</dbReference>
<feature type="compositionally biased region" description="Basic and acidic residues" evidence="3">
    <location>
        <begin position="224"/>
        <end position="237"/>
    </location>
</feature>
<feature type="domain" description="RING-type" evidence="4">
    <location>
        <begin position="600"/>
        <end position="646"/>
    </location>
</feature>
<feature type="region of interest" description="Disordered" evidence="3">
    <location>
        <begin position="459"/>
        <end position="590"/>
    </location>
</feature>
<comment type="caution">
    <text evidence="5">The sequence shown here is derived from an EMBL/GenBank/DDBJ whole genome shotgun (WGS) entry which is preliminary data.</text>
</comment>
<evidence type="ECO:0000259" key="4">
    <source>
        <dbReference type="PROSITE" id="PS50089"/>
    </source>
</evidence>
<keyword evidence="1" id="KW-0479">Metal-binding</keyword>
<evidence type="ECO:0000313" key="6">
    <source>
        <dbReference type="Proteomes" id="UP001632037"/>
    </source>
</evidence>
<feature type="region of interest" description="Disordered" evidence="3">
    <location>
        <begin position="189"/>
        <end position="237"/>
    </location>
</feature>
<dbReference type="InterPro" id="IPR013083">
    <property type="entry name" value="Znf_RING/FYVE/PHD"/>
</dbReference>
<sequence>MVRAKMEEEVEDTYGFGSFSDLFDAGTTQAAKRLDLGALSRYCMSERLFSRFQLQQRRDKRCVLFEHVAAKFDGVGIDGGLGALGVTSLDGGGFVWLQTVQSDSDALERRKKELQDINSRQETKEHKSAAALFVAIKYVTSVLPTTVQNTVQGVEIKLVDSNKLELTFMPGPFASPTYRDEFIQRLKKQMKADKEEENQASGEAVRTPSDTTSELKRKSPGSKTQERRTPKAKTEEFRRLVRRYTTLDQISEEAISIAKQVYAGTGYQLGPTTKDAPKFSVDSEYRKKTVEQLTGFLKRMNQEWSEADKHRELHTKTKYSRNQDDLFEYTDTVTGAQIPTRTYEQRYLEYVKAHEVNPVLHMFPVQNEAAKAGQSEQIGSTQSTASSEPGKGAFFLETLGIDIRSSCIMEKDFFSSVAPSALTDSSVFRVEDKAFRAAVDKARVEIWNSWGSWFAGESSGLDHAKSRTQPTGGVSVTRKRSKDRRRSLVLPSSEDLQSTVEANGTKKSQDINELTSSVGESRKPRTKRSRPSAHEAQESRRKTRRQSITGVVDLPSVFPTKAEGKLTEKRKTPQRSRISPRPRRETSSLELVGDEDSNLCQLCYSDEALVHMKPCNHTVCPSCWSRLSPSSGKNGTASGRVCPWDREMVMKR</sequence>